<organism evidence="1 2">
    <name type="scientific">Nonomuraea phyllanthi</name>
    <dbReference type="NCBI Taxonomy" id="2219224"/>
    <lineage>
        <taxon>Bacteria</taxon>
        <taxon>Bacillati</taxon>
        <taxon>Actinomycetota</taxon>
        <taxon>Actinomycetes</taxon>
        <taxon>Streptosporangiales</taxon>
        <taxon>Streptosporangiaceae</taxon>
        <taxon>Nonomuraea</taxon>
    </lineage>
</organism>
<protein>
    <submittedName>
        <fullName evidence="1">Uncharacterized protein</fullName>
    </submittedName>
</protein>
<dbReference type="OrthoDB" id="3541936at2"/>
<evidence type="ECO:0000313" key="2">
    <source>
        <dbReference type="Proteomes" id="UP000312512"/>
    </source>
</evidence>
<keyword evidence="2" id="KW-1185">Reference proteome</keyword>
<comment type="caution">
    <text evidence="1">The sequence shown here is derived from an EMBL/GenBank/DDBJ whole genome shotgun (WGS) entry which is preliminary data.</text>
</comment>
<dbReference type="EMBL" id="VDLX02000028">
    <property type="protein sequence ID" value="KAB8186910.1"/>
    <property type="molecule type" value="Genomic_DNA"/>
</dbReference>
<name>A0A5C4V691_9ACTN</name>
<evidence type="ECO:0000313" key="1">
    <source>
        <dbReference type="EMBL" id="KAB8186910.1"/>
    </source>
</evidence>
<dbReference type="AlphaFoldDB" id="A0A5C4V691"/>
<proteinExistence type="predicted"/>
<sequence>MPRILWVNAPYSSLNGYVGGLCLFTIDWKIRREDPDHTLRTKLPGLDTQALKDDDADVLKRRAEQVLEEFVQKLGAVFPDSPKEG</sequence>
<reference evidence="1 2" key="1">
    <citation type="submission" date="2019-10" db="EMBL/GenBank/DDBJ databases">
        <title>Nonomuraea sp. nov., isolated from Phyllanthus amarus.</title>
        <authorList>
            <person name="Klykleung N."/>
            <person name="Tanasupawat S."/>
        </authorList>
    </citation>
    <scope>NUCLEOTIDE SEQUENCE [LARGE SCALE GENOMIC DNA]</scope>
    <source>
        <strain evidence="1 2">PA1-10</strain>
    </source>
</reference>
<dbReference type="Proteomes" id="UP000312512">
    <property type="component" value="Unassembled WGS sequence"/>
</dbReference>
<gene>
    <name evidence="1" type="ORF">FH608_046320</name>
</gene>
<dbReference type="RefSeq" id="WP_139637574.1">
    <property type="nucleotide sequence ID" value="NZ_VDLX02000028.1"/>
</dbReference>
<accession>A0A5C4V691</accession>